<gene>
    <name evidence="1" type="ORF">XD82_1530</name>
    <name evidence="2" type="ORF">XE10_1241</name>
</gene>
<reference evidence="1" key="1">
    <citation type="journal article" date="2015" name="MBio">
        <title>Genome-resolved metagenomic analysis reveals roles for candidate phyla and other microbial community members in biogeochemical transformations in oil reservoirs.</title>
        <authorList>
            <person name="Hu P."/>
            <person name="Tom L."/>
            <person name="Singh A."/>
            <person name="Thomas B.C."/>
            <person name="Baker B.J."/>
            <person name="Piceno Y.M."/>
            <person name="Andersen G.L."/>
            <person name="Banfield J.F."/>
        </authorList>
    </citation>
    <scope>NUCLEOTIDE SEQUENCE [LARGE SCALE GENOMIC DNA]</scope>
    <source>
        <strain evidence="1">62_101</strain>
        <strain evidence="2">63_41</strain>
    </source>
</reference>
<dbReference type="Proteomes" id="UP000054598">
    <property type="component" value="Unassembled WGS sequence"/>
</dbReference>
<sequence>MTVSKLPEDYGSLLVEVKERIRAARYRALRAVNKELVGLYRDIGRMIMEWRHPGKVNCPTTGWRSARGVSRYRRLFCLQSLAYEVVFRSICRF</sequence>
<evidence type="ECO:0000313" key="3">
    <source>
        <dbReference type="Proteomes" id="UP000054323"/>
    </source>
</evidence>
<dbReference type="PATRIC" id="fig|2198.3.peg.1125"/>
<evidence type="ECO:0000313" key="4">
    <source>
        <dbReference type="Proteomes" id="UP000054598"/>
    </source>
</evidence>
<comment type="caution">
    <text evidence="1">The sequence shown here is derived from an EMBL/GenBank/DDBJ whole genome shotgun (WGS) entry which is preliminary data.</text>
</comment>
<organism evidence="1 3">
    <name type="scientific">Methanoculleus marisnigri</name>
    <dbReference type="NCBI Taxonomy" id="2198"/>
    <lineage>
        <taxon>Archaea</taxon>
        <taxon>Methanobacteriati</taxon>
        <taxon>Methanobacteriota</taxon>
        <taxon>Stenosarchaea group</taxon>
        <taxon>Methanomicrobia</taxon>
        <taxon>Methanomicrobiales</taxon>
        <taxon>Methanomicrobiaceae</taxon>
        <taxon>Methanoculleus</taxon>
    </lineage>
</organism>
<proteinExistence type="predicted"/>
<evidence type="ECO:0000313" key="1">
    <source>
        <dbReference type="EMBL" id="KUK60729.1"/>
    </source>
</evidence>
<dbReference type="AlphaFoldDB" id="A0A117LPV1"/>
<reference evidence="3 4" key="2">
    <citation type="journal article" date="2015" name="MBio">
        <title>Genome-Resolved Metagenomic Analysis Reveals Roles for Candidate Phyla and Other Microbial Community Members in Biogeochemical Transformations in Oil Reservoirs.</title>
        <authorList>
            <person name="Hu P."/>
            <person name="Tom L."/>
            <person name="Singh A."/>
            <person name="Thomas B.C."/>
            <person name="Baker B.J."/>
            <person name="Piceno Y.M."/>
            <person name="Andersen G.L."/>
            <person name="Banfield J.F."/>
        </authorList>
    </citation>
    <scope>NUCLEOTIDE SEQUENCE [LARGE SCALE GENOMIC DNA]</scope>
</reference>
<protein>
    <submittedName>
        <fullName evidence="1">Uncharacterized protein</fullName>
    </submittedName>
</protein>
<accession>A0A117LPV1</accession>
<dbReference type="Proteomes" id="UP000054323">
    <property type="component" value="Unassembled WGS sequence"/>
</dbReference>
<evidence type="ECO:0000313" key="2">
    <source>
        <dbReference type="EMBL" id="KUL00869.1"/>
    </source>
</evidence>
<dbReference type="EMBL" id="LGHE01000138">
    <property type="protein sequence ID" value="KUL00869.1"/>
    <property type="molecule type" value="Genomic_DNA"/>
</dbReference>
<name>A0A117LPV1_9EURY</name>
<dbReference type="EMBL" id="LGGD01000216">
    <property type="protein sequence ID" value="KUK60729.1"/>
    <property type="molecule type" value="Genomic_DNA"/>
</dbReference>